<gene>
    <name evidence="8" type="ORF">PaecuDRAFT_3205</name>
</gene>
<dbReference type="GO" id="GO:0003924">
    <property type="term" value="F:GTPase activity"/>
    <property type="evidence" value="ECO:0007669"/>
    <property type="project" value="InterPro"/>
</dbReference>
<evidence type="ECO:0000256" key="5">
    <source>
        <dbReference type="ARBA" id="ARBA00023136"/>
    </source>
</evidence>
<dbReference type="STRING" id="717606.PaecuDRAFT_3205"/>
<evidence type="ECO:0000313" key="9">
    <source>
        <dbReference type="Proteomes" id="UP000005387"/>
    </source>
</evidence>
<keyword evidence="3" id="KW-0378">Hydrolase</keyword>
<dbReference type="PANTHER" id="PTHR10465:SF0">
    <property type="entry name" value="SARCALUMENIN"/>
    <property type="match status" value="1"/>
</dbReference>
<dbReference type="CDD" id="cd09912">
    <property type="entry name" value="DLP_2"/>
    <property type="match status" value="1"/>
</dbReference>
<dbReference type="InterPro" id="IPR045063">
    <property type="entry name" value="Dynamin_N"/>
</dbReference>
<evidence type="ECO:0000256" key="6">
    <source>
        <dbReference type="SAM" id="Coils"/>
    </source>
</evidence>
<accession>E0IC16</accession>
<feature type="non-terminal residue" evidence="8">
    <location>
        <position position="533"/>
    </location>
</feature>
<keyword evidence="5" id="KW-0472">Membrane</keyword>
<feature type="domain" description="Dynamin N-terminal" evidence="7">
    <location>
        <begin position="49"/>
        <end position="207"/>
    </location>
</feature>
<feature type="coiled-coil region" evidence="6">
    <location>
        <begin position="312"/>
        <end position="339"/>
    </location>
</feature>
<proteinExistence type="predicted"/>
<evidence type="ECO:0000256" key="3">
    <source>
        <dbReference type="ARBA" id="ARBA00022801"/>
    </source>
</evidence>
<dbReference type="InterPro" id="IPR027094">
    <property type="entry name" value="Mitofusin_fam"/>
</dbReference>
<reference evidence="8 9" key="1">
    <citation type="submission" date="2010-07" db="EMBL/GenBank/DDBJ databases">
        <title>The draft genome of Paenibacillus curdlanolyticus YK9.</title>
        <authorList>
            <consortium name="US DOE Joint Genome Institute (JGI-PGF)"/>
            <person name="Lucas S."/>
            <person name="Copeland A."/>
            <person name="Lapidus A."/>
            <person name="Cheng J.-F."/>
            <person name="Bruce D."/>
            <person name="Goodwin L."/>
            <person name="Pitluck S."/>
            <person name="Land M.L."/>
            <person name="Hauser L."/>
            <person name="Chang Y.-J."/>
            <person name="Jeffries C."/>
            <person name="Anderson I.J."/>
            <person name="Johnson E."/>
            <person name="Loganathan U."/>
            <person name="Mulhopadhyay B."/>
            <person name="Kyrpides N."/>
            <person name="Woyke T.J."/>
        </authorList>
    </citation>
    <scope>NUCLEOTIDE SEQUENCE [LARGE SCALE GENOMIC DNA]</scope>
    <source>
        <strain evidence="8 9">YK9</strain>
    </source>
</reference>
<evidence type="ECO:0000256" key="2">
    <source>
        <dbReference type="ARBA" id="ARBA00022741"/>
    </source>
</evidence>
<dbReference type="Pfam" id="PF00350">
    <property type="entry name" value="Dynamin_N"/>
    <property type="match status" value="1"/>
</dbReference>
<protein>
    <submittedName>
        <fullName evidence="8">Dynamin family protein</fullName>
    </submittedName>
</protein>
<keyword evidence="4" id="KW-0342">GTP-binding</keyword>
<dbReference type="SUPFAM" id="SSF52540">
    <property type="entry name" value="P-loop containing nucleoside triphosphate hydrolases"/>
    <property type="match status" value="1"/>
</dbReference>
<keyword evidence="2" id="KW-0547">Nucleotide-binding</keyword>
<dbReference type="EMBL" id="AEDD01000009">
    <property type="protein sequence ID" value="EFM09702.1"/>
    <property type="molecule type" value="Genomic_DNA"/>
</dbReference>
<comment type="subcellular location">
    <subcellularLocation>
        <location evidence="1">Membrane</location>
    </subcellularLocation>
</comment>
<dbReference type="InterPro" id="IPR027417">
    <property type="entry name" value="P-loop_NTPase"/>
</dbReference>
<sequence length="533" mass="58586">MSRMMETVTNEWIRSIEAVREAVKRAGDEEAAAKLKELAAKRANGKLTVAFCGHFSAGKSTLVNRLCGAKLLPSSPIPTSANVVSIRGGERASVTIDQVREDGSLETIELPTSELENLNRYCIDGAKYMTVDIVYPAEVLGDDIILLDTPGIDSTDDAHKQATESALHLADVVFYVMDYNHVQSEINFTFAKELKDWGKPLYLIVNQIDKHRERELPFAEYRSSVEQAFANWHLEPAGILYVTMRDPDHAHNEFEALLGLLRKLAVLREGLADWSVAASVRHLTKVHAKQQEELAEPERAKLLEAAGGEAGAEELRATIAALEQRIRELREEPERVRLALRGELQSLLDNAIITPAALRDTAHAFLESRKPGFKAGLLFAGAKTAAEKERRAEQFRTEFESVVKSAIEWHAIELLRKSADQAGLSDEAISERLKEASWSPSAQWLIDRVNAGASFSNEYTMTYSRDIAADAKSVYRQQILPLIDEIAAFAGRESTAQLHAAEAELAALGSRAAALAQLAALAQRLAADAAALA</sequence>
<organism evidence="8 9">
    <name type="scientific">Paenibacillus curdlanolyticus YK9</name>
    <dbReference type="NCBI Taxonomy" id="717606"/>
    <lineage>
        <taxon>Bacteria</taxon>
        <taxon>Bacillati</taxon>
        <taxon>Bacillota</taxon>
        <taxon>Bacilli</taxon>
        <taxon>Bacillales</taxon>
        <taxon>Paenibacillaceae</taxon>
        <taxon>Paenibacillus</taxon>
    </lineage>
</organism>
<dbReference type="RefSeq" id="WP_006039193.1">
    <property type="nucleotide sequence ID" value="NZ_AEDD01000009.1"/>
</dbReference>
<evidence type="ECO:0000313" key="8">
    <source>
        <dbReference type="EMBL" id="EFM09702.1"/>
    </source>
</evidence>
<evidence type="ECO:0000259" key="7">
    <source>
        <dbReference type="Pfam" id="PF00350"/>
    </source>
</evidence>
<dbReference type="Proteomes" id="UP000005387">
    <property type="component" value="Unassembled WGS sequence"/>
</dbReference>
<dbReference type="AlphaFoldDB" id="E0IC16"/>
<dbReference type="PANTHER" id="PTHR10465">
    <property type="entry name" value="TRANSMEMBRANE GTPASE FZO1"/>
    <property type="match status" value="1"/>
</dbReference>
<dbReference type="GO" id="GO:0016020">
    <property type="term" value="C:membrane"/>
    <property type="evidence" value="ECO:0007669"/>
    <property type="project" value="UniProtKB-SubCell"/>
</dbReference>
<name>E0IC16_9BACL</name>
<dbReference type="Gene3D" id="3.40.50.300">
    <property type="entry name" value="P-loop containing nucleotide triphosphate hydrolases"/>
    <property type="match status" value="1"/>
</dbReference>
<dbReference type="GO" id="GO:0005525">
    <property type="term" value="F:GTP binding"/>
    <property type="evidence" value="ECO:0007669"/>
    <property type="project" value="UniProtKB-KW"/>
</dbReference>
<keyword evidence="6" id="KW-0175">Coiled coil</keyword>
<dbReference type="eggNOG" id="COG0699">
    <property type="taxonomic scope" value="Bacteria"/>
</dbReference>
<evidence type="ECO:0000256" key="1">
    <source>
        <dbReference type="ARBA" id="ARBA00004370"/>
    </source>
</evidence>
<keyword evidence="9" id="KW-1185">Reference proteome</keyword>
<evidence type="ECO:0000256" key="4">
    <source>
        <dbReference type="ARBA" id="ARBA00023134"/>
    </source>
</evidence>